<comment type="caution">
    <text evidence="1">The sequence shown here is derived from an EMBL/GenBank/DDBJ whole genome shotgun (WGS) entry which is preliminary data.</text>
</comment>
<dbReference type="InterPro" id="IPR036388">
    <property type="entry name" value="WH-like_DNA-bd_sf"/>
</dbReference>
<reference evidence="1 2" key="1">
    <citation type="submission" date="2019-07" db="EMBL/GenBank/DDBJ databases">
        <title>Whole genome shotgun sequence of Meiothermus hypogaeus NBRC 106114.</title>
        <authorList>
            <person name="Hosoyama A."/>
            <person name="Uohara A."/>
            <person name="Ohji S."/>
            <person name="Ichikawa N."/>
        </authorList>
    </citation>
    <scope>NUCLEOTIDE SEQUENCE [LARGE SCALE GENOMIC DNA]</scope>
    <source>
        <strain evidence="1 2">NBRC 106114</strain>
    </source>
</reference>
<evidence type="ECO:0000313" key="2">
    <source>
        <dbReference type="Proteomes" id="UP000321197"/>
    </source>
</evidence>
<evidence type="ECO:0000313" key="1">
    <source>
        <dbReference type="EMBL" id="GEM82383.1"/>
    </source>
</evidence>
<proteinExistence type="predicted"/>
<sequence length="61" mass="6452">MAEVEVLLLGSPQVRCGGWPVAFRTRKALALLAYLALEPGWQSCSGPRPARATDAAPCARA</sequence>
<organism evidence="1 2">
    <name type="scientific">Meiothermus hypogaeus NBRC 106114</name>
    <dbReference type="NCBI Taxonomy" id="1227553"/>
    <lineage>
        <taxon>Bacteria</taxon>
        <taxon>Thermotogati</taxon>
        <taxon>Deinococcota</taxon>
        <taxon>Deinococci</taxon>
        <taxon>Thermales</taxon>
        <taxon>Thermaceae</taxon>
        <taxon>Meiothermus</taxon>
    </lineage>
</organism>
<dbReference type="Proteomes" id="UP000321197">
    <property type="component" value="Unassembled WGS sequence"/>
</dbReference>
<dbReference type="AlphaFoldDB" id="A0A511QYB5"/>
<dbReference type="Gene3D" id="1.10.10.10">
    <property type="entry name" value="Winged helix-like DNA-binding domain superfamily/Winged helix DNA-binding domain"/>
    <property type="match status" value="1"/>
</dbReference>
<protein>
    <submittedName>
        <fullName evidence="1">Uncharacterized protein</fullName>
    </submittedName>
</protein>
<name>A0A511QYB5_9DEIN</name>
<dbReference type="EMBL" id="BJXL01000010">
    <property type="protein sequence ID" value="GEM82383.1"/>
    <property type="molecule type" value="Genomic_DNA"/>
</dbReference>
<gene>
    <name evidence="1" type="ORF">MHY01S_05490</name>
</gene>
<accession>A0A511QYB5</accession>